<reference evidence="1 2" key="1">
    <citation type="submission" date="2016-10" db="EMBL/GenBank/DDBJ databases">
        <title>Paenibacillus species isolates.</title>
        <authorList>
            <person name="Beno S.M."/>
        </authorList>
    </citation>
    <scope>NUCLEOTIDE SEQUENCE [LARGE SCALE GENOMIC DNA]</scope>
    <source>
        <strain evidence="1 2">FSL H7-0744</strain>
    </source>
</reference>
<keyword evidence="2" id="KW-1185">Reference proteome</keyword>
<proteinExistence type="predicted"/>
<name>A0ABX3H7Q8_PAEBO</name>
<protein>
    <recommendedName>
        <fullName evidence="3">N-acetyltransferase domain-containing protein</fullName>
    </recommendedName>
</protein>
<dbReference type="Proteomes" id="UP000187412">
    <property type="component" value="Unassembled WGS sequence"/>
</dbReference>
<evidence type="ECO:0008006" key="3">
    <source>
        <dbReference type="Google" id="ProtNLM"/>
    </source>
</evidence>
<comment type="caution">
    <text evidence="1">The sequence shown here is derived from an EMBL/GenBank/DDBJ whole genome shotgun (WGS) entry which is preliminary data.</text>
</comment>
<sequence>MSQASTSHARFKTVLKGLTRDKADEITNVMMTEFKKTLSTKKISVLEANFIKEIMKQGEQNFYIVPTFNPNEPSVGLMSKNLNAVMFVALNRTDKRFLEHYDSPQIVDLLHIHSYRKGEGEKLMEAFLQIQGNLNIPGSLWTEASTTMNYFEKYGFENLGKLGSNSEFLMKLPC</sequence>
<organism evidence="1 2">
    <name type="scientific">Paenibacillus borealis</name>
    <dbReference type="NCBI Taxonomy" id="160799"/>
    <lineage>
        <taxon>Bacteria</taxon>
        <taxon>Bacillati</taxon>
        <taxon>Bacillota</taxon>
        <taxon>Bacilli</taxon>
        <taxon>Bacillales</taxon>
        <taxon>Paenibacillaceae</taxon>
        <taxon>Paenibacillus</taxon>
    </lineage>
</organism>
<evidence type="ECO:0000313" key="1">
    <source>
        <dbReference type="EMBL" id="OMD45036.1"/>
    </source>
</evidence>
<gene>
    <name evidence="1" type="ORF">BSK56_20795</name>
</gene>
<dbReference type="RefSeq" id="WP_076112568.1">
    <property type="nucleotide sequence ID" value="NZ_MPTB01000028.1"/>
</dbReference>
<evidence type="ECO:0000313" key="2">
    <source>
        <dbReference type="Proteomes" id="UP000187412"/>
    </source>
</evidence>
<accession>A0ABX3H7Q8</accession>
<dbReference type="EMBL" id="MPTB01000028">
    <property type="protein sequence ID" value="OMD45036.1"/>
    <property type="molecule type" value="Genomic_DNA"/>
</dbReference>